<dbReference type="Proteomes" id="UP001620645">
    <property type="component" value="Unassembled WGS sequence"/>
</dbReference>
<dbReference type="AlphaFoldDB" id="A0ABD2IFY7"/>
<dbReference type="InterPro" id="IPR036860">
    <property type="entry name" value="SH2_dom_sf"/>
</dbReference>
<dbReference type="EMBL" id="JBICCN010000309">
    <property type="protein sequence ID" value="KAL3079029.1"/>
    <property type="molecule type" value="Genomic_DNA"/>
</dbReference>
<evidence type="ECO:0000259" key="4">
    <source>
        <dbReference type="PROSITE" id="PS01179"/>
    </source>
</evidence>
<feature type="region of interest" description="Disordered" evidence="3">
    <location>
        <begin position="225"/>
        <end position="256"/>
    </location>
</feature>
<organism evidence="6 7">
    <name type="scientific">Heterodera schachtii</name>
    <name type="common">Sugarbeet cyst nematode worm</name>
    <name type="synonym">Tylenchus schachtii</name>
    <dbReference type="NCBI Taxonomy" id="97005"/>
    <lineage>
        <taxon>Eukaryota</taxon>
        <taxon>Metazoa</taxon>
        <taxon>Ecdysozoa</taxon>
        <taxon>Nematoda</taxon>
        <taxon>Chromadorea</taxon>
        <taxon>Rhabditida</taxon>
        <taxon>Tylenchina</taxon>
        <taxon>Tylenchomorpha</taxon>
        <taxon>Tylenchoidea</taxon>
        <taxon>Heteroderidae</taxon>
        <taxon>Heteroderinae</taxon>
        <taxon>Heterodera</taxon>
    </lineage>
</organism>
<dbReference type="SMART" id="SM00462">
    <property type="entry name" value="PTB"/>
    <property type="match status" value="1"/>
</dbReference>
<evidence type="ECO:0000256" key="3">
    <source>
        <dbReference type="SAM" id="MobiDB-lite"/>
    </source>
</evidence>
<feature type="domain" description="SH2" evidence="5">
    <location>
        <begin position="272"/>
        <end position="362"/>
    </location>
</feature>
<sequence length="366" mass="41029">MDSLPIDSKCLRETEKELQKSGITFYIRFVGFVVVEKSLNSLPIERQTEVTRDFIRLVVDEAGPSRAELAPIGPSGDGICSYLRGPVRVQNADVMLNVSTRNILLIDASSSRVLHRFLIPDVSVLSLGSEAEMASFFCFVAKVSEKGERVRKCFVFMANDRSVLLEVRDAICFTFRLSANANIAREEAKTPVPSSTPPTPICTDLCSQNIAFDFPEPPNELEIRPFPSLSSVVPPEVPPRPKRTARPNSDAGGGQSLSRFREVTFGLEKCRWFHGTMAREEAEMIVRENGHFLVRKSPNNDEFILVGMNDGERRHVYLMDNEGKILTTVGEFKNIVALIDYFHGKRKPLVLEDVELMLLKPINRIA</sequence>
<reference evidence="6 7" key="1">
    <citation type="submission" date="2024-10" db="EMBL/GenBank/DDBJ databases">
        <authorList>
            <person name="Kim D."/>
        </authorList>
    </citation>
    <scope>NUCLEOTIDE SEQUENCE [LARGE SCALE GENOMIC DNA]</scope>
    <source>
        <strain evidence="6">Taebaek</strain>
    </source>
</reference>
<dbReference type="PROSITE" id="PS50001">
    <property type="entry name" value="SH2"/>
    <property type="match status" value="1"/>
</dbReference>
<gene>
    <name evidence="6" type="ORF">niasHS_014811</name>
</gene>
<dbReference type="InterPro" id="IPR011993">
    <property type="entry name" value="PH-like_dom_sf"/>
</dbReference>
<dbReference type="PROSITE" id="PS01179">
    <property type="entry name" value="PID"/>
    <property type="match status" value="1"/>
</dbReference>
<feature type="compositionally biased region" description="Low complexity" evidence="3">
    <location>
        <begin position="225"/>
        <end position="234"/>
    </location>
</feature>
<keyword evidence="1 2" id="KW-0727">SH2 domain</keyword>
<dbReference type="Gene3D" id="2.30.29.30">
    <property type="entry name" value="Pleckstrin-homology domain (PH domain)/Phosphotyrosine-binding domain (PTB)"/>
    <property type="match status" value="1"/>
</dbReference>
<dbReference type="SMART" id="SM00252">
    <property type="entry name" value="SH2"/>
    <property type="match status" value="1"/>
</dbReference>
<dbReference type="InterPro" id="IPR006020">
    <property type="entry name" value="PTB/PI_dom"/>
</dbReference>
<keyword evidence="7" id="KW-1185">Reference proteome</keyword>
<dbReference type="InterPro" id="IPR000980">
    <property type="entry name" value="SH2"/>
</dbReference>
<evidence type="ECO:0000256" key="1">
    <source>
        <dbReference type="ARBA" id="ARBA00022999"/>
    </source>
</evidence>
<evidence type="ECO:0000256" key="2">
    <source>
        <dbReference type="PROSITE-ProRule" id="PRU00191"/>
    </source>
</evidence>
<dbReference type="Pfam" id="PF00017">
    <property type="entry name" value="SH2"/>
    <property type="match status" value="1"/>
</dbReference>
<dbReference type="SUPFAM" id="SSF55550">
    <property type="entry name" value="SH2 domain"/>
    <property type="match status" value="1"/>
</dbReference>
<evidence type="ECO:0000313" key="6">
    <source>
        <dbReference type="EMBL" id="KAL3079029.1"/>
    </source>
</evidence>
<accession>A0ABD2IFY7</accession>
<name>A0ABD2IFY7_HETSC</name>
<dbReference type="SUPFAM" id="SSF50729">
    <property type="entry name" value="PH domain-like"/>
    <property type="match status" value="1"/>
</dbReference>
<evidence type="ECO:0000259" key="5">
    <source>
        <dbReference type="PROSITE" id="PS50001"/>
    </source>
</evidence>
<feature type="domain" description="PID" evidence="4">
    <location>
        <begin position="22"/>
        <end position="158"/>
    </location>
</feature>
<dbReference type="Pfam" id="PF00640">
    <property type="entry name" value="PID"/>
    <property type="match status" value="1"/>
</dbReference>
<evidence type="ECO:0000313" key="7">
    <source>
        <dbReference type="Proteomes" id="UP001620645"/>
    </source>
</evidence>
<proteinExistence type="predicted"/>
<dbReference type="Gene3D" id="3.30.505.10">
    <property type="entry name" value="SH2 domain"/>
    <property type="match status" value="1"/>
</dbReference>
<evidence type="ECO:0008006" key="8">
    <source>
        <dbReference type="Google" id="ProtNLM"/>
    </source>
</evidence>
<protein>
    <recommendedName>
        <fullName evidence="8">SH2 domain-containing protein</fullName>
    </recommendedName>
</protein>
<comment type="caution">
    <text evidence="6">The sequence shown here is derived from an EMBL/GenBank/DDBJ whole genome shotgun (WGS) entry which is preliminary data.</text>
</comment>